<evidence type="ECO:0000256" key="10">
    <source>
        <dbReference type="RuleBase" id="RU000682"/>
    </source>
</evidence>
<dbReference type="InterPro" id="IPR009057">
    <property type="entry name" value="Homeodomain-like_sf"/>
</dbReference>
<dbReference type="SMART" id="SM00389">
    <property type="entry name" value="HOX"/>
    <property type="match status" value="1"/>
</dbReference>
<dbReference type="AlphaFoldDB" id="A0A226DDQ8"/>
<dbReference type="PROSITE" id="PS00027">
    <property type="entry name" value="HOMEOBOX_1"/>
    <property type="match status" value="1"/>
</dbReference>
<evidence type="ECO:0000256" key="9">
    <source>
        <dbReference type="PROSITE-ProRule" id="PRU00108"/>
    </source>
</evidence>
<keyword evidence="3" id="KW-0805">Transcription regulation</keyword>
<reference evidence="13 14" key="1">
    <citation type="submission" date="2015-12" db="EMBL/GenBank/DDBJ databases">
        <title>The genome of Folsomia candida.</title>
        <authorList>
            <person name="Faddeeva A."/>
            <person name="Derks M.F."/>
            <person name="Anvar Y."/>
            <person name="Smit S."/>
            <person name="Van Straalen N."/>
            <person name="Roelofs D."/>
        </authorList>
    </citation>
    <scope>NUCLEOTIDE SEQUENCE [LARGE SCALE GENOMIC DNA]</scope>
    <source>
        <strain evidence="13 14">VU population</strain>
        <tissue evidence="13">Whole body</tissue>
    </source>
</reference>
<evidence type="ECO:0000313" key="14">
    <source>
        <dbReference type="Proteomes" id="UP000198287"/>
    </source>
</evidence>
<keyword evidence="6" id="KW-0010">Activator</keyword>
<dbReference type="STRING" id="158441.A0A226DDQ8"/>
<feature type="region of interest" description="Disordered" evidence="11">
    <location>
        <begin position="312"/>
        <end position="340"/>
    </location>
</feature>
<dbReference type="GO" id="GO:0000981">
    <property type="term" value="F:DNA-binding transcription factor activity, RNA polymerase II-specific"/>
    <property type="evidence" value="ECO:0007669"/>
    <property type="project" value="InterPro"/>
</dbReference>
<dbReference type="GO" id="GO:0000978">
    <property type="term" value="F:RNA polymerase II cis-regulatory region sequence-specific DNA binding"/>
    <property type="evidence" value="ECO:0007669"/>
    <property type="project" value="TreeGrafter"/>
</dbReference>
<proteinExistence type="predicted"/>
<evidence type="ECO:0000256" key="8">
    <source>
        <dbReference type="ARBA" id="ARBA00023242"/>
    </source>
</evidence>
<evidence type="ECO:0000256" key="7">
    <source>
        <dbReference type="ARBA" id="ARBA00023163"/>
    </source>
</evidence>
<dbReference type="PRINTS" id="PR00024">
    <property type="entry name" value="HOMEOBOX"/>
</dbReference>
<dbReference type="InterPro" id="IPR017970">
    <property type="entry name" value="Homeobox_CS"/>
</dbReference>
<name>A0A226DDQ8_FOLCA</name>
<dbReference type="Proteomes" id="UP000198287">
    <property type="component" value="Unassembled WGS sequence"/>
</dbReference>
<sequence length="340" mass="38244">MNSYSSYSSSSSLMSTPLGAETPLSYTSPYNYRHDFPSPNLAYDCSVINSESDSSHFGEESSCLADDGRCTNANQGTTVYYTIDNSWMQNEDNSHLPQNNSYYDEYYSDQYHPRAHHNHFGGWWNNNNNSDDNNNIHNVSSSCRSSSSQCQIISGSESVSAEQVRIGDGNSDPRSGAIETIINKSRDKVVGMENHSDYYNQRKANNMLRQGIVVNGQSSSGYQASDSGSTESTQYFGRICGDSEEADYCRDDDSNSSDSKGRKERTAFTKQQIRDLEKEFGNSNYLTRLRRYEIAVSLDLSERQVKVWYQNRRMKHKRTKGVSSNTKGRKGKLSSSDSSV</sequence>
<keyword evidence="4 9" id="KW-0238">DNA-binding</keyword>
<dbReference type="PANTHER" id="PTHR24328">
    <property type="entry name" value="HOMEOBOX PROTEIN MOX"/>
    <property type="match status" value="1"/>
</dbReference>
<dbReference type="Pfam" id="PF00046">
    <property type="entry name" value="Homeodomain"/>
    <property type="match status" value="1"/>
</dbReference>
<dbReference type="PROSITE" id="PS50071">
    <property type="entry name" value="HOMEOBOX_2"/>
    <property type="match status" value="1"/>
</dbReference>
<evidence type="ECO:0000256" key="11">
    <source>
        <dbReference type="SAM" id="MobiDB-lite"/>
    </source>
</evidence>
<dbReference type="CDD" id="cd00086">
    <property type="entry name" value="homeodomain"/>
    <property type="match status" value="1"/>
</dbReference>
<comment type="subcellular location">
    <subcellularLocation>
        <location evidence="1 9 10">Nucleus</location>
    </subcellularLocation>
</comment>
<evidence type="ECO:0000256" key="1">
    <source>
        <dbReference type="ARBA" id="ARBA00004123"/>
    </source>
</evidence>
<keyword evidence="5 9" id="KW-0371">Homeobox</keyword>
<gene>
    <name evidence="13" type="ORF">Fcan01_21554</name>
</gene>
<dbReference type="GO" id="GO:0045944">
    <property type="term" value="P:positive regulation of transcription by RNA polymerase II"/>
    <property type="evidence" value="ECO:0007669"/>
    <property type="project" value="InterPro"/>
</dbReference>
<keyword evidence="7" id="KW-0804">Transcription</keyword>
<keyword evidence="14" id="KW-1185">Reference proteome</keyword>
<dbReference type="EMBL" id="LNIX01000021">
    <property type="protein sequence ID" value="OXA43725.1"/>
    <property type="molecule type" value="Genomic_DNA"/>
</dbReference>
<dbReference type="PANTHER" id="PTHR24328:SF7">
    <property type="entry name" value="BUTTONLESS"/>
    <property type="match status" value="1"/>
</dbReference>
<evidence type="ECO:0000256" key="2">
    <source>
        <dbReference type="ARBA" id="ARBA00022473"/>
    </source>
</evidence>
<evidence type="ECO:0000259" key="12">
    <source>
        <dbReference type="PROSITE" id="PS50071"/>
    </source>
</evidence>
<keyword evidence="8 9" id="KW-0539">Nucleus</keyword>
<evidence type="ECO:0000256" key="3">
    <source>
        <dbReference type="ARBA" id="ARBA00023015"/>
    </source>
</evidence>
<dbReference type="SUPFAM" id="SSF46689">
    <property type="entry name" value="Homeodomain-like"/>
    <property type="match status" value="1"/>
</dbReference>
<evidence type="ECO:0000256" key="6">
    <source>
        <dbReference type="ARBA" id="ARBA00023159"/>
    </source>
</evidence>
<feature type="region of interest" description="Disordered" evidence="11">
    <location>
        <begin position="247"/>
        <end position="268"/>
    </location>
</feature>
<feature type="domain" description="Homeobox" evidence="12">
    <location>
        <begin position="259"/>
        <end position="319"/>
    </location>
</feature>
<dbReference type="GO" id="GO:0005634">
    <property type="term" value="C:nucleus"/>
    <property type="evidence" value="ECO:0007669"/>
    <property type="project" value="UniProtKB-SubCell"/>
</dbReference>
<evidence type="ECO:0000313" key="13">
    <source>
        <dbReference type="EMBL" id="OXA43725.1"/>
    </source>
</evidence>
<organism evidence="13 14">
    <name type="scientific">Folsomia candida</name>
    <name type="common">Springtail</name>
    <dbReference type="NCBI Taxonomy" id="158441"/>
    <lineage>
        <taxon>Eukaryota</taxon>
        <taxon>Metazoa</taxon>
        <taxon>Ecdysozoa</taxon>
        <taxon>Arthropoda</taxon>
        <taxon>Hexapoda</taxon>
        <taxon>Collembola</taxon>
        <taxon>Entomobryomorpha</taxon>
        <taxon>Isotomoidea</taxon>
        <taxon>Isotomidae</taxon>
        <taxon>Proisotominae</taxon>
        <taxon>Folsomia</taxon>
    </lineage>
</organism>
<keyword evidence="2" id="KW-0217">Developmental protein</keyword>
<accession>A0A226DDQ8</accession>
<evidence type="ECO:0000256" key="5">
    <source>
        <dbReference type="ARBA" id="ARBA00023155"/>
    </source>
</evidence>
<dbReference type="InterPro" id="IPR020479">
    <property type="entry name" value="HD_metazoa"/>
</dbReference>
<dbReference type="OrthoDB" id="6159439at2759"/>
<feature type="DNA-binding region" description="Homeobox" evidence="9">
    <location>
        <begin position="261"/>
        <end position="320"/>
    </location>
</feature>
<comment type="caution">
    <text evidence="13">The sequence shown here is derived from an EMBL/GenBank/DDBJ whole genome shotgun (WGS) entry which is preliminary data.</text>
</comment>
<evidence type="ECO:0000256" key="4">
    <source>
        <dbReference type="ARBA" id="ARBA00023125"/>
    </source>
</evidence>
<protein>
    <submittedName>
        <fullName evidence="13">Homeobox protein MOX-1</fullName>
    </submittedName>
</protein>
<dbReference type="InterPro" id="IPR001356">
    <property type="entry name" value="HD"/>
</dbReference>
<dbReference type="InterPro" id="IPR042634">
    <property type="entry name" value="MOX-1/MOX-2"/>
</dbReference>
<dbReference type="Gene3D" id="1.10.10.60">
    <property type="entry name" value="Homeodomain-like"/>
    <property type="match status" value="1"/>
</dbReference>